<accession>A0AAV1AC95</accession>
<organism evidence="1 2">
    <name type="scientific">Vicia faba</name>
    <name type="common">Broad bean</name>
    <name type="synonym">Faba vulgaris</name>
    <dbReference type="NCBI Taxonomy" id="3906"/>
    <lineage>
        <taxon>Eukaryota</taxon>
        <taxon>Viridiplantae</taxon>
        <taxon>Streptophyta</taxon>
        <taxon>Embryophyta</taxon>
        <taxon>Tracheophyta</taxon>
        <taxon>Spermatophyta</taxon>
        <taxon>Magnoliopsida</taxon>
        <taxon>eudicotyledons</taxon>
        <taxon>Gunneridae</taxon>
        <taxon>Pentapetalae</taxon>
        <taxon>rosids</taxon>
        <taxon>fabids</taxon>
        <taxon>Fabales</taxon>
        <taxon>Fabaceae</taxon>
        <taxon>Papilionoideae</taxon>
        <taxon>50 kb inversion clade</taxon>
        <taxon>NPAAA clade</taxon>
        <taxon>Hologalegina</taxon>
        <taxon>IRL clade</taxon>
        <taxon>Fabeae</taxon>
        <taxon>Vicia</taxon>
    </lineage>
</organism>
<proteinExistence type="predicted"/>
<gene>
    <name evidence="1" type="ORF">VFH_IV042040</name>
</gene>
<dbReference type="Proteomes" id="UP001157006">
    <property type="component" value="Chromosome 4"/>
</dbReference>
<dbReference type="PANTHER" id="PTHR33095:SF114">
    <property type="entry name" value="DUF1645 FAMILY PROTEIN"/>
    <property type="match status" value="1"/>
</dbReference>
<dbReference type="Pfam" id="PF07816">
    <property type="entry name" value="DUF1645"/>
    <property type="match status" value="1"/>
</dbReference>
<keyword evidence="2" id="KW-1185">Reference proteome</keyword>
<dbReference type="PANTHER" id="PTHR33095">
    <property type="entry name" value="OS07G0619500 PROTEIN"/>
    <property type="match status" value="1"/>
</dbReference>
<evidence type="ECO:0000313" key="1">
    <source>
        <dbReference type="EMBL" id="CAI8607521.1"/>
    </source>
</evidence>
<evidence type="ECO:0000313" key="2">
    <source>
        <dbReference type="Proteomes" id="UP001157006"/>
    </source>
</evidence>
<reference evidence="1 2" key="1">
    <citation type="submission" date="2023-01" db="EMBL/GenBank/DDBJ databases">
        <authorList>
            <person name="Kreplak J."/>
        </authorList>
    </citation>
    <scope>NUCLEOTIDE SEQUENCE [LARGE SCALE GENOMIC DNA]</scope>
</reference>
<sequence length="317" mass="36152">MQKTNSNIEVLRVQALSILCTPHPFLDFSFLAPIQDKVDPCCDTKDPISDNASFDFDGFAFIQHNLNPYCSTKIQINSDSFLDFEVFAPVKDKSESYCSSNQQIHNSDGENTEEREFTFSCTDVQGMEIFADDIFENGKMRTLLPTFNQSLQFFPTTNNNASHLRPPIKNIFIMNSISPKSISGGGISKKTQNELLLNMTIKSSSDCYEKSNSTGSSNLWRLRQNLNLRSNSDHMDSYVILNPSVPKTIIKPKVDDIIVKKRKGDQPKNTLSAYEKLYVKNKMRKGINKRRSFLPYKHNIFGFFTNMHGLSRNLHPF</sequence>
<dbReference type="EMBL" id="OX451739">
    <property type="protein sequence ID" value="CAI8607521.1"/>
    <property type="molecule type" value="Genomic_DNA"/>
</dbReference>
<protein>
    <submittedName>
        <fullName evidence="1">Uncharacterized protein</fullName>
    </submittedName>
</protein>
<name>A0AAV1AC95_VICFA</name>
<dbReference type="AlphaFoldDB" id="A0AAV1AC95"/>
<dbReference type="InterPro" id="IPR012442">
    <property type="entry name" value="DUF1645_plant"/>
</dbReference>